<dbReference type="CDD" id="cd04301">
    <property type="entry name" value="NAT_SF"/>
    <property type="match status" value="1"/>
</dbReference>
<evidence type="ECO:0000313" key="2">
    <source>
        <dbReference type="EMBL" id="KAK3941286.1"/>
    </source>
</evidence>
<dbReference type="InterPro" id="IPR000182">
    <property type="entry name" value="GNAT_dom"/>
</dbReference>
<protein>
    <submittedName>
        <fullName evidence="2">Acyl-CoA N-acyltransferase</fullName>
    </submittedName>
</protein>
<dbReference type="SUPFAM" id="SSF55729">
    <property type="entry name" value="Acyl-CoA N-acyltransferases (Nat)"/>
    <property type="match status" value="1"/>
</dbReference>
<dbReference type="InterPro" id="IPR052523">
    <property type="entry name" value="Trichothecene_AcTrans"/>
</dbReference>
<dbReference type="GO" id="GO:0016747">
    <property type="term" value="F:acyltransferase activity, transferring groups other than amino-acyl groups"/>
    <property type="evidence" value="ECO:0007669"/>
    <property type="project" value="InterPro"/>
</dbReference>
<dbReference type="Gene3D" id="3.40.630.30">
    <property type="match status" value="1"/>
</dbReference>
<organism evidence="2 3">
    <name type="scientific">Diplogelasinospora grovesii</name>
    <dbReference type="NCBI Taxonomy" id="303347"/>
    <lineage>
        <taxon>Eukaryota</taxon>
        <taxon>Fungi</taxon>
        <taxon>Dikarya</taxon>
        <taxon>Ascomycota</taxon>
        <taxon>Pezizomycotina</taxon>
        <taxon>Sordariomycetes</taxon>
        <taxon>Sordariomycetidae</taxon>
        <taxon>Sordariales</taxon>
        <taxon>Diplogelasinosporaceae</taxon>
        <taxon>Diplogelasinospora</taxon>
    </lineage>
</organism>
<sequence>MPLHLRLATQADISGMARVGVAAFDQDTLCQALFPPHLRPVDKPDLDERLPFRKARIAERMNKPGSYSIVVVDDSLPPDDQVVGYAQWDGPQLSPVTEEEKEAAKRQQEEARSRYPRSFSLEAFDQLYAVMVAEEKRIFGERGCKDTWYCAVLCTDPAHARRGIGRMLLQWGISQATSEGRDVYLLATPAGILLYEKAGFEDVGRWNLFGSEHASMLLRYRPLHSQGT</sequence>
<name>A0AAN6S643_9PEZI</name>
<dbReference type="Pfam" id="PF13508">
    <property type="entry name" value="Acetyltransf_7"/>
    <property type="match status" value="1"/>
</dbReference>
<dbReference type="EMBL" id="MU853784">
    <property type="protein sequence ID" value="KAK3941286.1"/>
    <property type="molecule type" value="Genomic_DNA"/>
</dbReference>
<reference evidence="3" key="1">
    <citation type="journal article" date="2023" name="Mol. Phylogenet. Evol.">
        <title>Genome-scale phylogeny and comparative genomics of the fungal order Sordariales.</title>
        <authorList>
            <person name="Hensen N."/>
            <person name="Bonometti L."/>
            <person name="Westerberg I."/>
            <person name="Brannstrom I.O."/>
            <person name="Guillou S."/>
            <person name="Cros-Aarteil S."/>
            <person name="Calhoun S."/>
            <person name="Haridas S."/>
            <person name="Kuo A."/>
            <person name="Mondo S."/>
            <person name="Pangilinan J."/>
            <person name="Riley R."/>
            <person name="LaButti K."/>
            <person name="Andreopoulos B."/>
            <person name="Lipzen A."/>
            <person name="Chen C."/>
            <person name="Yan M."/>
            <person name="Daum C."/>
            <person name="Ng V."/>
            <person name="Clum A."/>
            <person name="Steindorff A."/>
            <person name="Ohm R.A."/>
            <person name="Martin F."/>
            <person name="Silar P."/>
            <person name="Natvig D.O."/>
            <person name="Lalanne C."/>
            <person name="Gautier V."/>
            <person name="Ament-Velasquez S.L."/>
            <person name="Kruys A."/>
            <person name="Hutchinson M.I."/>
            <person name="Powell A.J."/>
            <person name="Barry K."/>
            <person name="Miller A.N."/>
            <person name="Grigoriev I.V."/>
            <person name="Debuchy R."/>
            <person name="Gladieux P."/>
            <person name="Hiltunen Thoren M."/>
            <person name="Johannesson H."/>
        </authorList>
    </citation>
    <scope>NUCLEOTIDE SEQUENCE [LARGE SCALE GENOMIC DNA]</scope>
    <source>
        <strain evidence="3">CBS 340.73</strain>
    </source>
</reference>
<proteinExistence type="predicted"/>
<keyword evidence="3" id="KW-1185">Reference proteome</keyword>
<gene>
    <name evidence="2" type="ORF">QBC46DRAFT_103379</name>
</gene>
<feature type="domain" description="N-acetyltransferase" evidence="1">
    <location>
        <begin position="91"/>
        <end position="221"/>
    </location>
</feature>
<dbReference type="PROSITE" id="PS51186">
    <property type="entry name" value="GNAT"/>
    <property type="match status" value="1"/>
</dbReference>
<comment type="caution">
    <text evidence="2">The sequence shown here is derived from an EMBL/GenBank/DDBJ whole genome shotgun (WGS) entry which is preliminary data.</text>
</comment>
<accession>A0AAN6S643</accession>
<dbReference type="AlphaFoldDB" id="A0AAN6S643"/>
<dbReference type="PANTHER" id="PTHR42791:SF2">
    <property type="entry name" value="N-ACETYLTRANSFERASE DOMAIN-CONTAINING PROTEIN"/>
    <property type="match status" value="1"/>
</dbReference>
<dbReference type="PANTHER" id="PTHR42791">
    <property type="entry name" value="GNAT FAMILY ACETYLTRANSFERASE"/>
    <property type="match status" value="1"/>
</dbReference>
<evidence type="ECO:0000259" key="1">
    <source>
        <dbReference type="PROSITE" id="PS51186"/>
    </source>
</evidence>
<dbReference type="InterPro" id="IPR016181">
    <property type="entry name" value="Acyl_CoA_acyltransferase"/>
</dbReference>
<evidence type="ECO:0000313" key="3">
    <source>
        <dbReference type="Proteomes" id="UP001303473"/>
    </source>
</evidence>
<dbReference type="Proteomes" id="UP001303473">
    <property type="component" value="Unassembled WGS sequence"/>
</dbReference>